<feature type="compositionally biased region" description="Low complexity" evidence="1">
    <location>
        <begin position="331"/>
        <end position="343"/>
    </location>
</feature>
<dbReference type="Gene3D" id="3.10.20.90">
    <property type="entry name" value="Phosphatidylinositol 3-kinase Catalytic Subunit, Chain A, domain 1"/>
    <property type="match status" value="1"/>
</dbReference>
<dbReference type="EMBL" id="CM035415">
    <property type="protein sequence ID" value="KAH7427340.1"/>
    <property type="molecule type" value="Genomic_DNA"/>
</dbReference>
<feature type="compositionally biased region" description="Low complexity" evidence="1">
    <location>
        <begin position="297"/>
        <end position="306"/>
    </location>
</feature>
<dbReference type="Proteomes" id="UP000825935">
    <property type="component" value="Chromosome 10"/>
</dbReference>
<reference evidence="3" key="1">
    <citation type="submission" date="2021-08" db="EMBL/GenBank/DDBJ databases">
        <title>WGS assembly of Ceratopteris richardii.</title>
        <authorList>
            <person name="Marchant D.B."/>
            <person name="Chen G."/>
            <person name="Jenkins J."/>
            <person name="Shu S."/>
            <person name="Leebens-Mack J."/>
            <person name="Grimwood J."/>
            <person name="Schmutz J."/>
            <person name="Soltis P."/>
            <person name="Soltis D."/>
            <person name="Chen Z.-H."/>
        </authorList>
    </citation>
    <scope>NUCLEOTIDE SEQUENCE</scope>
    <source>
        <strain evidence="3">Whitten #5841</strain>
        <tissue evidence="3">Leaf</tissue>
    </source>
</reference>
<dbReference type="OrthoDB" id="1938580at2759"/>
<feature type="region of interest" description="Disordered" evidence="1">
    <location>
        <begin position="745"/>
        <end position="767"/>
    </location>
</feature>
<gene>
    <name evidence="3" type="ORF">KP509_10G040200</name>
</gene>
<dbReference type="FunFam" id="3.10.20.90:FF:000058">
    <property type="entry name" value="Octicosapeptide/phox/Bem1p domain kinase superfamily protein"/>
    <property type="match status" value="1"/>
</dbReference>
<dbReference type="Pfam" id="PF00564">
    <property type="entry name" value="PB1"/>
    <property type="match status" value="1"/>
</dbReference>
<feature type="region of interest" description="Disordered" evidence="1">
    <location>
        <begin position="331"/>
        <end position="350"/>
    </location>
</feature>
<dbReference type="InterPro" id="IPR000270">
    <property type="entry name" value="PB1_dom"/>
</dbReference>
<evidence type="ECO:0000259" key="2">
    <source>
        <dbReference type="PROSITE" id="PS51745"/>
    </source>
</evidence>
<dbReference type="AlphaFoldDB" id="A0A8T2TYH6"/>
<evidence type="ECO:0000313" key="4">
    <source>
        <dbReference type="Proteomes" id="UP000825935"/>
    </source>
</evidence>
<dbReference type="CDD" id="cd06410">
    <property type="entry name" value="PB1_UP2"/>
    <property type="match status" value="1"/>
</dbReference>
<feature type="region of interest" description="Disordered" evidence="1">
    <location>
        <begin position="21"/>
        <end position="52"/>
    </location>
</feature>
<dbReference type="PANTHER" id="PTHR31066:SF85">
    <property type="entry name" value="OS02G0809100 PROTEIN"/>
    <property type="match status" value="1"/>
</dbReference>
<dbReference type="SMART" id="SM00666">
    <property type="entry name" value="PB1"/>
    <property type="match status" value="1"/>
</dbReference>
<feature type="compositionally biased region" description="Polar residues" evidence="1">
    <location>
        <begin position="750"/>
        <end position="760"/>
    </location>
</feature>
<accession>A0A8T2TYH6</accession>
<protein>
    <recommendedName>
        <fullName evidence="2">PB1 domain-containing protein</fullName>
    </recommendedName>
</protein>
<dbReference type="PROSITE" id="PS51745">
    <property type="entry name" value="PB1"/>
    <property type="match status" value="1"/>
</dbReference>
<keyword evidence="4" id="KW-1185">Reference proteome</keyword>
<feature type="compositionally biased region" description="Polar residues" evidence="1">
    <location>
        <begin position="244"/>
        <end position="253"/>
    </location>
</feature>
<evidence type="ECO:0000256" key="1">
    <source>
        <dbReference type="SAM" id="MobiDB-lite"/>
    </source>
</evidence>
<sequence>MRRADLPSLVPGSEATVLASPAYADSDVGSSPRSVGGTAPRPGSLTEEPPAAARWDDTTFARVKLMCSYGGRILPRPQDNQLRYVGGESRIAVVSRNITFSELVTKLSRMFKSSVIIKYQLPYEDLDALISVTSDEDLENMMEEYDRLQVAGNRGHGAPPTSARLRLFLFPFKPERSQTASLSEVMGNNYRHERWFAQTVDRFPVTSCIQSGVSSVVSDTPDYSFQASNVDALEEWAAAASYGNTSTEASTGSHGDGKQETPLSPTSIFGSLIQQTIPNSEITSAPGSPSPVKANPASVGSSSSASPTIMPLLSSATEFFVSDGIRTPMSSKGFLGSGDSSGSLQEQKQQVDFEGLPASHRNIQYNTIGVEQLLPTGLMDDDDDDDVPQKVSARTSFAEVLESTEIPMVDANACRMIPQQSFGLMGDLTSEKQFLSQPVFDENQSTALLLAKDLDVLTLDERVQPHPILPHHVSFSASALVPPSDLSSQQPVLSKFGSDDNQKHQAIPISPDNGTHVSSEVVMTTQELFRLKEGDDRLSPHVGPFQNFPPSSRQQANLEVMLMPEALAVKSTRAVDTVQKVQVTTAPSVGLPSLIPPLVEEQAFEPVSDTFFQQSPVGISGSVISATSCTQQEPDIEAMAMIQSPSTSAGVDMNLLPRTAMPIRPANGMDVSHYAVHLQKPQGLVAQHAPAYSQARIVSPPLEPVQLANNISQTESLDLLLNNTVSVTANPSVGEGVRSSMYQQHELRNPQRQASTSGHGQRSMVVPPTNQLSSQLNMTNLNAPITTGITSQFRAVGHPLQRIAEGIPVQQTPLVGLVSESNVPSVLRQRTGVTPTAHTTAHYNYLIADQPIPQSTAMGGGLTYNAPSTVVKGIPVIATGTIPFTVANPFSDSMQAAASFPDVVDLPLSEQQHRRPIHNARGKNTGSDC</sequence>
<feature type="region of interest" description="Disordered" evidence="1">
    <location>
        <begin position="280"/>
        <end position="306"/>
    </location>
</feature>
<name>A0A8T2TYH6_CERRI</name>
<evidence type="ECO:0000313" key="3">
    <source>
        <dbReference type="EMBL" id="KAH7427340.1"/>
    </source>
</evidence>
<feature type="domain" description="PB1" evidence="2">
    <location>
        <begin position="62"/>
        <end position="153"/>
    </location>
</feature>
<organism evidence="3 4">
    <name type="scientific">Ceratopteris richardii</name>
    <name type="common">Triangle waterfern</name>
    <dbReference type="NCBI Taxonomy" id="49495"/>
    <lineage>
        <taxon>Eukaryota</taxon>
        <taxon>Viridiplantae</taxon>
        <taxon>Streptophyta</taxon>
        <taxon>Embryophyta</taxon>
        <taxon>Tracheophyta</taxon>
        <taxon>Polypodiopsida</taxon>
        <taxon>Polypodiidae</taxon>
        <taxon>Polypodiales</taxon>
        <taxon>Pteridineae</taxon>
        <taxon>Pteridaceae</taxon>
        <taxon>Parkerioideae</taxon>
        <taxon>Ceratopteris</taxon>
    </lineage>
</organism>
<comment type="caution">
    <text evidence="3">The sequence shown here is derived from an EMBL/GenBank/DDBJ whole genome shotgun (WGS) entry which is preliminary data.</text>
</comment>
<dbReference type="InterPro" id="IPR053198">
    <property type="entry name" value="Gynoecium_Dev_Regulator"/>
</dbReference>
<dbReference type="SUPFAM" id="SSF54277">
    <property type="entry name" value="CAD &amp; PB1 domains"/>
    <property type="match status" value="1"/>
</dbReference>
<feature type="region of interest" description="Disordered" evidence="1">
    <location>
        <begin position="244"/>
        <end position="266"/>
    </location>
</feature>
<proteinExistence type="predicted"/>
<dbReference type="PANTHER" id="PTHR31066">
    <property type="entry name" value="OS05G0427100 PROTEIN-RELATED"/>
    <property type="match status" value="1"/>
</dbReference>
<dbReference type="InterPro" id="IPR053793">
    <property type="entry name" value="PB1-like"/>
</dbReference>